<dbReference type="GO" id="GO:0016491">
    <property type="term" value="F:oxidoreductase activity"/>
    <property type="evidence" value="ECO:0007669"/>
    <property type="project" value="UniProtKB-KW"/>
</dbReference>
<evidence type="ECO:0000259" key="7">
    <source>
        <dbReference type="PROSITE" id="PS51387"/>
    </source>
</evidence>
<dbReference type="GO" id="GO:0071949">
    <property type="term" value="F:FAD binding"/>
    <property type="evidence" value="ECO:0007669"/>
    <property type="project" value="InterPro"/>
</dbReference>
<dbReference type="PROSITE" id="PS51387">
    <property type="entry name" value="FAD_PCMH"/>
    <property type="match status" value="1"/>
</dbReference>
<dbReference type="STRING" id="759272.G0SFZ5"/>
<dbReference type="SMR" id="G0SFZ5"/>
<keyword evidence="9" id="KW-1185">Reference proteome</keyword>
<comment type="cofactor">
    <cofactor evidence="1">
        <name>FAD</name>
        <dbReference type="ChEBI" id="CHEBI:57692"/>
    </cofactor>
</comment>
<dbReference type="OrthoDB" id="9996127at2759"/>
<organism evidence="9">
    <name type="scientific">Chaetomium thermophilum (strain DSM 1495 / CBS 144.50 / IMI 039719)</name>
    <name type="common">Thermochaetoides thermophila</name>
    <dbReference type="NCBI Taxonomy" id="759272"/>
    <lineage>
        <taxon>Eukaryota</taxon>
        <taxon>Fungi</taxon>
        <taxon>Dikarya</taxon>
        <taxon>Ascomycota</taxon>
        <taxon>Pezizomycotina</taxon>
        <taxon>Sordariomycetes</taxon>
        <taxon>Sordariomycetidae</taxon>
        <taxon>Sordariales</taxon>
        <taxon>Chaetomiaceae</taxon>
        <taxon>Thermochaetoides</taxon>
    </lineage>
</organism>
<dbReference type="Pfam" id="PF01565">
    <property type="entry name" value="FAD_binding_4"/>
    <property type="match status" value="1"/>
</dbReference>
<feature type="signal peptide" evidence="6">
    <location>
        <begin position="1"/>
        <end position="18"/>
    </location>
</feature>
<name>G0SFZ5_CHATD</name>
<evidence type="ECO:0000256" key="2">
    <source>
        <dbReference type="ARBA" id="ARBA00005466"/>
    </source>
</evidence>
<dbReference type="PANTHER" id="PTHR42973:SF9">
    <property type="entry name" value="FAD-BINDING PCMH-TYPE DOMAIN-CONTAINING PROTEIN-RELATED"/>
    <property type="match status" value="1"/>
</dbReference>
<feature type="domain" description="FAD-binding PCMH-type" evidence="7">
    <location>
        <begin position="65"/>
        <end position="253"/>
    </location>
</feature>
<keyword evidence="4" id="KW-0274">FAD</keyword>
<evidence type="ECO:0000313" key="8">
    <source>
        <dbReference type="EMBL" id="EGS17910.1"/>
    </source>
</evidence>
<dbReference type="SUPFAM" id="SSF56176">
    <property type="entry name" value="FAD-binding/transporter-associated domain-like"/>
    <property type="match status" value="1"/>
</dbReference>
<dbReference type="Proteomes" id="UP000008066">
    <property type="component" value="Unassembled WGS sequence"/>
</dbReference>
<keyword evidence="6" id="KW-0732">Signal</keyword>
<comment type="similarity">
    <text evidence="2">Belongs to the oxygen-dependent FAD-linked oxidoreductase family.</text>
</comment>
<evidence type="ECO:0000313" key="9">
    <source>
        <dbReference type="Proteomes" id="UP000008066"/>
    </source>
</evidence>
<dbReference type="Gene3D" id="3.40.462.20">
    <property type="match status" value="1"/>
</dbReference>
<reference evidence="8 9" key="1">
    <citation type="journal article" date="2011" name="Cell">
        <title>Insight into structure and assembly of the nuclear pore complex by utilizing the genome of a eukaryotic thermophile.</title>
        <authorList>
            <person name="Amlacher S."/>
            <person name="Sarges P."/>
            <person name="Flemming D."/>
            <person name="van Noort V."/>
            <person name="Kunze R."/>
            <person name="Devos D.P."/>
            <person name="Arumugam M."/>
            <person name="Bork P."/>
            <person name="Hurt E."/>
        </authorList>
    </citation>
    <scope>NUCLEOTIDE SEQUENCE [LARGE SCALE GENOMIC DNA]</scope>
    <source>
        <strain evidence="9">DSM 1495 / CBS 144.50 / IMI 039719</strain>
    </source>
</reference>
<dbReference type="PANTHER" id="PTHR42973">
    <property type="entry name" value="BINDING OXIDOREDUCTASE, PUTATIVE (AFU_ORTHOLOGUE AFUA_1G17690)-RELATED"/>
    <property type="match status" value="1"/>
</dbReference>
<dbReference type="RefSeq" id="XP_006697528.1">
    <property type="nucleotide sequence ID" value="XM_006697465.1"/>
</dbReference>
<sequence length="478" mass="53433">MKLIHTLLDLLTPITVIAHKGDHTPKTIDFASLSLLLSPSSSITFPKASSLNPLLRWSFNINVNYPALPRAVVSPATEADVVATIKFSNKHEIPFLVQGGGHATSASLKEFKEGVLISMKKFDKLEIKPGRKTALIGVGLKVNDVVHGLWKEGLQTTTGICACAGAVGPALGGGHGFLQGQYGLAADEIVRNEDLFWAIRGAGHNFGVITEMEYKVHEVEEGKKTWAVQAFVFTGSVEHVEELYKVAEELRKKQPKEMVPIIAFQFMYNGPQSDFVAYTKPLADFTPIATFSNVTDYPGLMTFIGTHLEGPLCPEKSTAVLHAADVDYYDVPAIRNVWELFNEMVTTVPGLAGSYMMLEGYSVQAMQAVPEESTAYPHRKQDFLLAPILLWVNGNKTLDELGEKWGIKLKQASWSKFRPRSYINYAAVDESLETLYGEQWRLKKLRRIKETYDPENHFRFFSPIIRREKPEKTRKEEL</sequence>
<dbReference type="InterPro" id="IPR050416">
    <property type="entry name" value="FAD-linked_Oxidoreductase"/>
</dbReference>
<dbReference type="Gene3D" id="3.30.465.10">
    <property type="match status" value="1"/>
</dbReference>
<evidence type="ECO:0000256" key="5">
    <source>
        <dbReference type="ARBA" id="ARBA00023002"/>
    </source>
</evidence>
<dbReference type="InterPro" id="IPR016166">
    <property type="entry name" value="FAD-bd_PCMH"/>
</dbReference>
<proteinExistence type="inferred from homology"/>
<keyword evidence="5" id="KW-0560">Oxidoreductase</keyword>
<evidence type="ECO:0000256" key="1">
    <source>
        <dbReference type="ARBA" id="ARBA00001974"/>
    </source>
</evidence>
<dbReference type="OMA" id="GICECVG"/>
<dbReference type="KEGG" id="cthr:CTHT_0072700"/>
<dbReference type="InterPro" id="IPR036318">
    <property type="entry name" value="FAD-bd_PCMH-like_sf"/>
</dbReference>
<keyword evidence="3" id="KW-0285">Flavoprotein</keyword>
<evidence type="ECO:0000256" key="4">
    <source>
        <dbReference type="ARBA" id="ARBA00022827"/>
    </source>
</evidence>
<accession>G0SFZ5</accession>
<dbReference type="GeneID" id="18261308"/>
<evidence type="ECO:0000256" key="6">
    <source>
        <dbReference type="SAM" id="SignalP"/>
    </source>
</evidence>
<gene>
    <name evidence="8" type="ORF">CTHT_0072700</name>
</gene>
<dbReference type="HOGENOM" id="CLU_018354_0_1_1"/>
<dbReference type="InterPro" id="IPR012951">
    <property type="entry name" value="BBE"/>
</dbReference>
<dbReference type="InterPro" id="IPR006094">
    <property type="entry name" value="Oxid_FAD_bind_N"/>
</dbReference>
<feature type="chain" id="PRO_5003409200" description="FAD-binding PCMH-type domain-containing protein" evidence="6">
    <location>
        <begin position="19"/>
        <end position="478"/>
    </location>
</feature>
<dbReference type="InterPro" id="IPR016169">
    <property type="entry name" value="FAD-bd_PCMH_sub2"/>
</dbReference>
<dbReference type="Pfam" id="PF08031">
    <property type="entry name" value="BBE"/>
    <property type="match status" value="1"/>
</dbReference>
<dbReference type="eggNOG" id="ENOG502SJ3M">
    <property type="taxonomic scope" value="Eukaryota"/>
</dbReference>
<dbReference type="AlphaFoldDB" id="G0SFZ5"/>
<evidence type="ECO:0000256" key="3">
    <source>
        <dbReference type="ARBA" id="ARBA00022630"/>
    </source>
</evidence>
<protein>
    <recommendedName>
        <fullName evidence="7">FAD-binding PCMH-type domain-containing protein</fullName>
    </recommendedName>
</protein>
<dbReference type="EMBL" id="GL988047">
    <property type="protein sequence ID" value="EGS17910.1"/>
    <property type="molecule type" value="Genomic_DNA"/>
</dbReference>